<dbReference type="Gene3D" id="2.40.50.100">
    <property type="match status" value="1"/>
</dbReference>
<evidence type="ECO:0000313" key="5">
    <source>
        <dbReference type="Proteomes" id="UP000886787"/>
    </source>
</evidence>
<dbReference type="GO" id="GO:1990281">
    <property type="term" value="C:efflux pump complex"/>
    <property type="evidence" value="ECO:0007669"/>
    <property type="project" value="TreeGrafter"/>
</dbReference>
<dbReference type="Gene3D" id="2.40.30.170">
    <property type="match status" value="1"/>
</dbReference>
<sequence>MVILKKYVALVVATLLLTGGAFLAGEAIKRSVPFVSVSKIESTTIEDTVVCSGKVEYFQSRDIRTLTGGTIETLSVKKGDKVKAGQALATVIAKGQSENTAEADKSENSVNTQEIYQAVINGDYSVLDNYDALLESAGTSSGSIPAAEKDFVQTVTSPISGTVKEIHYLEQEYAPSGEVLLTVVSDGRLQVTLPVSEAKISEIQLGQQAVITGSGFKGSVYKGEVTSIDNEAKQTTTTAGKETTVDVTVSIKNPGKDIKPGYTAKCTITSAVKTDALLLPYQAVLAEDNGKEFVYLYDDGKAAKKYVETDGEYTDGLEVLSGIEQNDFVITTPDHLSDKAVVKLKEESAVVDLA</sequence>
<dbReference type="InterPro" id="IPR058636">
    <property type="entry name" value="Beta-barrel_YknX"/>
</dbReference>
<feature type="domain" description="YknX-like beta-barrel" evidence="3">
    <location>
        <begin position="189"/>
        <end position="267"/>
    </location>
</feature>
<evidence type="ECO:0000259" key="3">
    <source>
        <dbReference type="Pfam" id="PF25990"/>
    </source>
</evidence>
<dbReference type="Pfam" id="PF25917">
    <property type="entry name" value="BSH_RND"/>
    <property type="match status" value="1"/>
</dbReference>
<dbReference type="InterPro" id="IPR006143">
    <property type="entry name" value="RND_pump_MFP"/>
</dbReference>
<dbReference type="NCBIfam" id="TIGR01730">
    <property type="entry name" value="RND_mfp"/>
    <property type="match status" value="1"/>
</dbReference>
<proteinExistence type="inferred from homology"/>
<reference evidence="4" key="1">
    <citation type="submission" date="2020-10" db="EMBL/GenBank/DDBJ databases">
        <authorList>
            <person name="Gilroy R."/>
        </authorList>
    </citation>
    <scope>NUCLEOTIDE SEQUENCE</scope>
    <source>
        <strain evidence="4">ChiSjej1B19-3389</strain>
    </source>
</reference>
<dbReference type="Pfam" id="PF25990">
    <property type="entry name" value="Beta-barrel_YknX"/>
    <property type="match status" value="1"/>
</dbReference>
<gene>
    <name evidence="4" type="ORF">IAD32_07365</name>
</gene>
<name>A0A9D1CV07_9FIRM</name>
<comment type="similarity">
    <text evidence="1">Belongs to the membrane fusion protein (MFP) (TC 8.A.1) family.</text>
</comment>
<protein>
    <submittedName>
        <fullName evidence="4">Efflux RND transporter periplasmic adaptor subunit</fullName>
    </submittedName>
</protein>
<dbReference type="Proteomes" id="UP000886787">
    <property type="component" value="Unassembled WGS sequence"/>
</dbReference>
<dbReference type="PANTHER" id="PTHR30469:SF33">
    <property type="entry name" value="SLR1207 PROTEIN"/>
    <property type="match status" value="1"/>
</dbReference>
<feature type="domain" description="Multidrug resistance protein MdtA-like barrel-sandwich hybrid" evidence="2">
    <location>
        <begin position="62"/>
        <end position="184"/>
    </location>
</feature>
<accession>A0A9D1CV07</accession>
<evidence type="ECO:0000256" key="1">
    <source>
        <dbReference type="ARBA" id="ARBA00009477"/>
    </source>
</evidence>
<dbReference type="GO" id="GO:0015562">
    <property type="term" value="F:efflux transmembrane transporter activity"/>
    <property type="evidence" value="ECO:0007669"/>
    <property type="project" value="TreeGrafter"/>
</dbReference>
<comment type="caution">
    <text evidence="4">The sequence shown here is derived from an EMBL/GenBank/DDBJ whole genome shotgun (WGS) entry which is preliminary data.</text>
</comment>
<evidence type="ECO:0000259" key="2">
    <source>
        <dbReference type="Pfam" id="PF25917"/>
    </source>
</evidence>
<dbReference type="AlphaFoldDB" id="A0A9D1CV07"/>
<reference evidence="4" key="2">
    <citation type="journal article" date="2021" name="PeerJ">
        <title>Extensive microbial diversity within the chicken gut microbiome revealed by metagenomics and culture.</title>
        <authorList>
            <person name="Gilroy R."/>
            <person name="Ravi A."/>
            <person name="Getino M."/>
            <person name="Pursley I."/>
            <person name="Horton D.L."/>
            <person name="Alikhan N.F."/>
            <person name="Baker D."/>
            <person name="Gharbi K."/>
            <person name="Hall N."/>
            <person name="Watson M."/>
            <person name="Adriaenssens E.M."/>
            <person name="Foster-Nyarko E."/>
            <person name="Jarju S."/>
            <person name="Secka A."/>
            <person name="Antonio M."/>
            <person name="Oren A."/>
            <person name="Chaudhuri R.R."/>
            <person name="La Ragione R."/>
            <person name="Hildebrand F."/>
            <person name="Pallen M.J."/>
        </authorList>
    </citation>
    <scope>NUCLEOTIDE SEQUENCE</scope>
    <source>
        <strain evidence="4">ChiSjej1B19-3389</strain>
    </source>
</reference>
<dbReference type="EMBL" id="DVFW01000036">
    <property type="protein sequence ID" value="HIQ81083.1"/>
    <property type="molecule type" value="Genomic_DNA"/>
</dbReference>
<evidence type="ECO:0000313" key="4">
    <source>
        <dbReference type="EMBL" id="HIQ81083.1"/>
    </source>
</evidence>
<dbReference type="SUPFAM" id="SSF111369">
    <property type="entry name" value="HlyD-like secretion proteins"/>
    <property type="match status" value="1"/>
</dbReference>
<dbReference type="Gene3D" id="2.40.420.20">
    <property type="match status" value="1"/>
</dbReference>
<organism evidence="4 5">
    <name type="scientific">Candidatus Scatavimonas merdigallinarum</name>
    <dbReference type="NCBI Taxonomy" id="2840914"/>
    <lineage>
        <taxon>Bacteria</taxon>
        <taxon>Bacillati</taxon>
        <taxon>Bacillota</taxon>
        <taxon>Clostridia</taxon>
        <taxon>Eubacteriales</taxon>
        <taxon>Oscillospiraceae</taxon>
        <taxon>Oscillospiraceae incertae sedis</taxon>
        <taxon>Candidatus Scatavimonas</taxon>
    </lineage>
</organism>
<dbReference type="InterPro" id="IPR058625">
    <property type="entry name" value="MdtA-like_BSH"/>
</dbReference>
<dbReference type="PANTHER" id="PTHR30469">
    <property type="entry name" value="MULTIDRUG RESISTANCE PROTEIN MDTA"/>
    <property type="match status" value="1"/>
</dbReference>